<evidence type="ECO:0000259" key="4">
    <source>
        <dbReference type="PROSITE" id="PS50089"/>
    </source>
</evidence>
<feature type="domain" description="RING-type" evidence="4">
    <location>
        <begin position="200"/>
        <end position="235"/>
    </location>
</feature>
<protein>
    <submittedName>
        <fullName evidence="5">NADH-ubiquinone oxidoreductase chain 1</fullName>
    </submittedName>
</protein>
<dbReference type="InterPro" id="IPR013083">
    <property type="entry name" value="Znf_RING/FYVE/PHD"/>
</dbReference>
<keyword evidence="1" id="KW-0862">Zinc</keyword>
<dbReference type="SUPFAM" id="SSF57850">
    <property type="entry name" value="RING/U-box"/>
    <property type="match status" value="1"/>
</dbReference>
<dbReference type="Gene3D" id="3.30.40.10">
    <property type="entry name" value="Zinc/RING finger domain, C3HC4 (zinc finger)"/>
    <property type="match status" value="1"/>
</dbReference>
<keyword evidence="1" id="KW-0863">Zinc-finger</keyword>
<accession>A0ABS8VLJ2</accession>
<organism evidence="5 6">
    <name type="scientific">Datura stramonium</name>
    <name type="common">Jimsonweed</name>
    <name type="synonym">Common thornapple</name>
    <dbReference type="NCBI Taxonomy" id="4076"/>
    <lineage>
        <taxon>Eukaryota</taxon>
        <taxon>Viridiplantae</taxon>
        <taxon>Streptophyta</taxon>
        <taxon>Embryophyta</taxon>
        <taxon>Tracheophyta</taxon>
        <taxon>Spermatophyta</taxon>
        <taxon>Magnoliopsida</taxon>
        <taxon>eudicotyledons</taxon>
        <taxon>Gunneridae</taxon>
        <taxon>Pentapetalae</taxon>
        <taxon>asterids</taxon>
        <taxon>lamiids</taxon>
        <taxon>Solanales</taxon>
        <taxon>Solanaceae</taxon>
        <taxon>Solanoideae</taxon>
        <taxon>Datureae</taxon>
        <taxon>Datura</taxon>
    </lineage>
</organism>
<feature type="region of interest" description="Disordered" evidence="3">
    <location>
        <begin position="1"/>
        <end position="39"/>
    </location>
</feature>
<keyword evidence="6" id="KW-1185">Reference proteome</keyword>
<dbReference type="PROSITE" id="PS50089">
    <property type="entry name" value="ZF_RING_2"/>
    <property type="match status" value="1"/>
</dbReference>
<dbReference type="PANTHER" id="PTHR14879">
    <property type="entry name" value="CASPASE REGULATOR, RING FINGER DOMAIN-CONTAINING"/>
    <property type="match status" value="1"/>
</dbReference>
<evidence type="ECO:0000313" key="5">
    <source>
        <dbReference type="EMBL" id="MCE0480850.1"/>
    </source>
</evidence>
<feature type="compositionally biased region" description="Polar residues" evidence="3">
    <location>
        <begin position="1"/>
        <end position="15"/>
    </location>
</feature>
<dbReference type="Proteomes" id="UP000823775">
    <property type="component" value="Unassembled WGS sequence"/>
</dbReference>
<sequence length="246" mass="27706">MSNFRSSIAQAGNISSRKHGENIRPGRRGRVSGRGSEVSGVIHDDFDTWDLDPEDLKMELQTRKQREAVLEAALADKEIVEDEYRKKVEEGKKREASLENDLANMWVLVAQLKKENSARQDLKQAADWQIGGEDNMNPEINDGDHKELIPVVSQDGDHTNAAAEILKEEPLVARLKARMQEMKEKEHKYLGNGDANSHICKVCFELPTAAMLLPCRHFCLCKSCSLACIECPICRTKIADRIFAFT</sequence>
<keyword evidence="1" id="KW-0479">Metal-binding</keyword>
<dbReference type="EMBL" id="JACEIK010005161">
    <property type="protein sequence ID" value="MCE0480850.1"/>
    <property type="molecule type" value="Genomic_DNA"/>
</dbReference>
<evidence type="ECO:0000256" key="3">
    <source>
        <dbReference type="SAM" id="MobiDB-lite"/>
    </source>
</evidence>
<evidence type="ECO:0000313" key="6">
    <source>
        <dbReference type="Proteomes" id="UP000823775"/>
    </source>
</evidence>
<name>A0ABS8VLJ2_DATST</name>
<evidence type="ECO:0000256" key="1">
    <source>
        <dbReference type="PROSITE-ProRule" id="PRU00175"/>
    </source>
</evidence>
<evidence type="ECO:0000256" key="2">
    <source>
        <dbReference type="SAM" id="Coils"/>
    </source>
</evidence>
<proteinExistence type="predicted"/>
<reference evidence="5 6" key="1">
    <citation type="journal article" date="2021" name="BMC Genomics">
        <title>Datura genome reveals duplications of psychoactive alkaloid biosynthetic genes and high mutation rate following tissue culture.</title>
        <authorList>
            <person name="Rajewski A."/>
            <person name="Carter-House D."/>
            <person name="Stajich J."/>
            <person name="Litt A."/>
        </authorList>
    </citation>
    <scope>NUCLEOTIDE SEQUENCE [LARGE SCALE GENOMIC DNA]</scope>
    <source>
        <strain evidence="5">AR-01</strain>
    </source>
</reference>
<dbReference type="CDD" id="cd16649">
    <property type="entry name" value="mRING-HC-C3HC5_CGRF1-like"/>
    <property type="match status" value="1"/>
</dbReference>
<dbReference type="InterPro" id="IPR051728">
    <property type="entry name" value="RING-FYVE_E3_ubiquitin-ligase"/>
</dbReference>
<feature type="coiled-coil region" evidence="2">
    <location>
        <begin position="70"/>
        <end position="101"/>
    </location>
</feature>
<dbReference type="InterPro" id="IPR001841">
    <property type="entry name" value="Znf_RING"/>
</dbReference>
<comment type="caution">
    <text evidence="5">The sequence shown here is derived from an EMBL/GenBank/DDBJ whole genome shotgun (WGS) entry which is preliminary data.</text>
</comment>
<dbReference type="Pfam" id="PF13920">
    <property type="entry name" value="zf-C3HC4_3"/>
    <property type="match status" value="1"/>
</dbReference>
<dbReference type="PANTHER" id="PTHR14879:SF5">
    <property type="entry name" value="RING-TYPE DOMAIN-CONTAINING PROTEIN"/>
    <property type="match status" value="1"/>
</dbReference>
<gene>
    <name evidence="5" type="primary">SIP13_3</name>
    <name evidence="5" type="ORF">HAX54_038012</name>
</gene>
<keyword evidence="2" id="KW-0175">Coiled coil</keyword>